<gene>
    <name evidence="2" type="ORF">IFM89_011525</name>
</gene>
<keyword evidence="3" id="KW-1185">Reference proteome</keyword>
<evidence type="ECO:0000256" key="1">
    <source>
        <dbReference type="ARBA" id="ARBA00009861"/>
    </source>
</evidence>
<accession>A0A835IYC0</accession>
<dbReference type="Proteomes" id="UP000631114">
    <property type="component" value="Unassembled WGS sequence"/>
</dbReference>
<dbReference type="Pfam" id="PF02458">
    <property type="entry name" value="Transferase"/>
    <property type="match status" value="1"/>
</dbReference>
<comment type="caution">
    <text evidence="2">The sequence shown here is derived from an EMBL/GenBank/DDBJ whole genome shotgun (WGS) entry which is preliminary data.</text>
</comment>
<dbReference type="Gene3D" id="3.30.559.10">
    <property type="entry name" value="Chloramphenicol acetyltransferase-like domain"/>
    <property type="match status" value="2"/>
</dbReference>
<dbReference type="EMBL" id="JADFTS010000001">
    <property type="protein sequence ID" value="KAF9624482.1"/>
    <property type="molecule type" value="Genomic_DNA"/>
</dbReference>
<dbReference type="AlphaFoldDB" id="A0A835IYC0"/>
<reference evidence="2 3" key="1">
    <citation type="submission" date="2020-10" db="EMBL/GenBank/DDBJ databases">
        <title>The Coptis chinensis genome and diversification of protoberbering-type alkaloids.</title>
        <authorList>
            <person name="Wang B."/>
            <person name="Shu S."/>
            <person name="Song C."/>
            <person name="Liu Y."/>
        </authorList>
    </citation>
    <scope>NUCLEOTIDE SEQUENCE [LARGE SCALE GENOMIC DNA]</scope>
    <source>
        <strain evidence="2">HL-2020</strain>
        <tissue evidence="2">Leaf</tissue>
    </source>
</reference>
<dbReference type="GO" id="GO:0016747">
    <property type="term" value="F:acyltransferase activity, transferring groups other than amino-acyl groups"/>
    <property type="evidence" value="ECO:0007669"/>
    <property type="project" value="TreeGrafter"/>
</dbReference>
<protein>
    <submittedName>
        <fullName evidence="2">Uncharacterized protein</fullName>
    </submittedName>
</protein>
<dbReference type="PANTHER" id="PTHR31642">
    <property type="entry name" value="TRICHOTHECENE 3-O-ACETYLTRANSFERASE"/>
    <property type="match status" value="1"/>
</dbReference>
<dbReference type="InterPro" id="IPR050317">
    <property type="entry name" value="Plant_Fungal_Acyltransferase"/>
</dbReference>
<sequence>MGIEDLTTPNEQFNVQIIRKNIVKAGIHSVHPHPIPLSNLDLLSGRFPVTYFYVYSGPKSGSCTSMVEALESPLARTLDLYYPFAGRIVTNLKTEEPEIICDNSGALVMEAHANIPLAGLDFYNLNQYLQGKLVPINNEFPLQVQVTHYTCGSISITFTFDHALGDASALGNFLRSWSELARGKPISCVPILQRNHFIARSPPTYHSFLDDNYISCNMMDILDIPANDITIRRLYHIDALQIDRLQILASAKGVKRTKIEAFSAYIWKIMATTIGESITHCKMGWLVDGRTRMFPETKSMKNYIGNVLSVATGEANICYLKGASLSDLGEIVHGAISKVANEAHFLDLIDWIECHRPGLMLAKIVLGRGGPCLVLSSAGRFPVAELDFGFGSPVLGTHWP</sequence>
<name>A0A835IYC0_9MAGN</name>
<organism evidence="2 3">
    <name type="scientific">Coptis chinensis</name>
    <dbReference type="NCBI Taxonomy" id="261450"/>
    <lineage>
        <taxon>Eukaryota</taxon>
        <taxon>Viridiplantae</taxon>
        <taxon>Streptophyta</taxon>
        <taxon>Embryophyta</taxon>
        <taxon>Tracheophyta</taxon>
        <taxon>Spermatophyta</taxon>
        <taxon>Magnoliopsida</taxon>
        <taxon>Ranunculales</taxon>
        <taxon>Ranunculaceae</taxon>
        <taxon>Coptidoideae</taxon>
        <taxon>Coptis</taxon>
    </lineage>
</organism>
<proteinExistence type="inferred from homology"/>
<dbReference type="InterPro" id="IPR023213">
    <property type="entry name" value="CAT-like_dom_sf"/>
</dbReference>
<evidence type="ECO:0000313" key="3">
    <source>
        <dbReference type="Proteomes" id="UP000631114"/>
    </source>
</evidence>
<evidence type="ECO:0000313" key="2">
    <source>
        <dbReference type="EMBL" id="KAF9624482.1"/>
    </source>
</evidence>
<dbReference type="PANTHER" id="PTHR31642:SF160">
    <property type="entry name" value="HXXXD-TYPE ACYL-TRANSFERASE FAMILY PROTEIN"/>
    <property type="match status" value="1"/>
</dbReference>
<dbReference type="OrthoDB" id="1862401at2759"/>
<comment type="similarity">
    <text evidence="1">Belongs to the plant acyltransferase family.</text>
</comment>